<proteinExistence type="predicted"/>
<evidence type="ECO:0000256" key="1">
    <source>
        <dbReference type="SAM" id="MobiDB-lite"/>
    </source>
</evidence>
<evidence type="ECO:0000313" key="4">
    <source>
        <dbReference type="Proteomes" id="UP000317171"/>
    </source>
</evidence>
<dbReference type="RefSeq" id="WP_145212081.1">
    <property type="nucleotide sequence ID" value="NZ_CP036269.1"/>
</dbReference>
<dbReference type="InterPro" id="IPR006528">
    <property type="entry name" value="Phage_head_morphogenesis_dom"/>
</dbReference>
<reference evidence="3 4" key="1">
    <citation type="submission" date="2019-02" db="EMBL/GenBank/DDBJ databases">
        <title>Deep-cultivation of Planctomycetes and their phenomic and genomic characterization uncovers novel biology.</title>
        <authorList>
            <person name="Wiegand S."/>
            <person name="Jogler M."/>
            <person name="Boedeker C."/>
            <person name="Pinto D."/>
            <person name="Vollmers J."/>
            <person name="Rivas-Marin E."/>
            <person name="Kohn T."/>
            <person name="Peeters S.H."/>
            <person name="Heuer A."/>
            <person name="Rast P."/>
            <person name="Oberbeckmann S."/>
            <person name="Bunk B."/>
            <person name="Jeske O."/>
            <person name="Meyerdierks A."/>
            <person name="Storesund J.E."/>
            <person name="Kallscheuer N."/>
            <person name="Luecker S."/>
            <person name="Lage O.M."/>
            <person name="Pohl T."/>
            <person name="Merkel B.J."/>
            <person name="Hornburger P."/>
            <person name="Mueller R.-W."/>
            <person name="Bruemmer F."/>
            <person name="Labrenz M."/>
            <person name="Spormann A.M."/>
            <person name="Op den Camp H."/>
            <person name="Overmann J."/>
            <person name="Amann R."/>
            <person name="Jetten M.S.M."/>
            <person name="Mascher T."/>
            <person name="Medema M.H."/>
            <person name="Devos D.P."/>
            <person name="Kaster A.-K."/>
            <person name="Ovreas L."/>
            <person name="Rohde M."/>
            <person name="Galperin M.Y."/>
            <person name="Jogler C."/>
        </authorList>
    </citation>
    <scope>NUCLEOTIDE SEQUENCE [LARGE SCALE GENOMIC DNA]</scope>
    <source>
        <strain evidence="3 4">Pan241w</strain>
    </source>
</reference>
<name>A0A517RB58_9PLAN</name>
<dbReference type="EMBL" id="CP036269">
    <property type="protein sequence ID" value="QDT41074.1"/>
    <property type="molecule type" value="Genomic_DNA"/>
</dbReference>
<dbReference type="KEGG" id="gaz:Pan241w_11330"/>
<keyword evidence="4" id="KW-1185">Reference proteome</keyword>
<protein>
    <submittedName>
        <fullName evidence="3">Phage Mu protein F like protein</fullName>
    </submittedName>
</protein>
<dbReference type="AlphaFoldDB" id="A0A517RB58"/>
<dbReference type="Proteomes" id="UP000317171">
    <property type="component" value="Chromosome"/>
</dbReference>
<dbReference type="OrthoDB" id="286575at2"/>
<sequence>MPKLTSINQLDQPLVKSIEDRINVKLDQMPEELIPRLLDELGDPPNPENITSGFVTLITMTIQDQVRRVVDKRFENHLKRLFDKYPREIQAHLKTAPYIGGPPASWWNEKQQELENSLAVFLIAAYGLSAKWHGMDQRVAEIQSAKYAASQAKSVAAGFIENSRNAMEKMQANWAAAAATVGGLSMMADNLKASPPATKTAGPPASTKPPSFSDVRHALKEVFSPARIERMAVSEVTDAITHAGEATKQQAGLSSEEDTWWTEDDDRVCPICEPLHGQPRSVWAEKFPLGPKAHYKCRCRIAYAS</sequence>
<evidence type="ECO:0000313" key="3">
    <source>
        <dbReference type="EMBL" id="QDT41074.1"/>
    </source>
</evidence>
<gene>
    <name evidence="3" type="ORF">Pan241w_11330</name>
</gene>
<accession>A0A517RB58</accession>
<evidence type="ECO:0000259" key="2">
    <source>
        <dbReference type="Pfam" id="PF04233"/>
    </source>
</evidence>
<organism evidence="3 4">
    <name type="scientific">Gimesia alba</name>
    <dbReference type="NCBI Taxonomy" id="2527973"/>
    <lineage>
        <taxon>Bacteria</taxon>
        <taxon>Pseudomonadati</taxon>
        <taxon>Planctomycetota</taxon>
        <taxon>Planctomycetia</taxon>
        <taxon>Planctomycetales</taxon>
        <taxon>Planctomycetaceae</taxon>
        <taxon>Gimesia</taxon>
    </lineage>
</organism>
<dbReference type="Pfam" id="PF04233">
    <property type="entry name" value="Phage_Mu_F"/>
    <property type="match status" value="1"/>
</dbReference>
<feature type="region of interest" description="Disordered" evidence="1">
    <location>
        <begin position="192"/>
        <end position="212"/>
    </location>
</feature>
<feature type="domain" description="Phage head morphogenesis" evidence="2">
    <location>
        <begin position="215"/>
        <end position="301"/>
    </location>
</feature>